<dbReference type="GO" id="GO:0001006">
    <property type="term" value="F:RNA polymerase III type 3 promoter sequence-specific DNA binding"/>
    <property type="evidence" value="ECO:0007669"/>
    <property type="project" value="TreeGrafter"/>
</dbReference>
<dbReference type="GeneID" id="94841012"/>
<dbReference type="InterPro" id="IPR001005">
    <property type="entry name" value="SANT/Myb"/>
</dbReference>
<dbReference type="GO" id="GO:0000978">
    <property type="term" value="F:RNA polymerase II cis-regulatory region sequence-specific DNA binding"/>
    <property type="evidence" value="ECO:0007669"/>
    <property type="project" value="TreeGrafter"/>
</dbReference>
<feature type="domain" description="HTH myb-type" evidence="7">
    <location>
        <begin position="150"/>
        <end position="205"/>
    </location>
</feature>
<evidence type="ECO:0000256" key="1">
    <source>
        <dbReference type="ARBA" id="ARBA00023015"/>
    </source>
</evidence>
<evidence type="ECO:0000256" key="3">
    <source>
        <dbReference type="ARBA" id="ARBA00023163"/>
    </source>
</evidence>
<dbReference type="PANTHER" id="PTHR46621">
    <property type="entry name" value="SNRNA-ACTIVATING PROTEIN COMPLEX SUBUNIT 4"/>
    <property type="match status" value="1"/>
</dbReference>
<dbReference type="VEuPathDB" id="TrichDB:TRFO_28660"/>
<protein>
    <recommendedName>
        <fullName evidence="10">Myb-like DNA-binding domain containing protein</fullName>
    </recommendedName>
</protein>
<dbReference type="OrthoDB" id="2143914at2759"/>
<dbReference type="InterPro" id="IPR009057">
    <property type="entry name" value="Homeodomain-like_sf"/>
</dbReference>
<evidence type="ECO:0000259" key="6">
    <source>
        <dbReference type="PROSITE" id="PS50090"/>
    </source>
</evidence>
<evidence type="ECO:0008006" key="10">
    <source>
        <dbReference type="Google" id="ProtNLM"/>
    </source>
</evidence>
<dbReference type="InterPro" id="IPR017930">
    <property type="entry name" value="Myb_dom"/>
</dbReference>
<dbReference type="RefSeq" id="XP_068357083.1">
    <property type="nucleotide sequence ID" value="XM_068506308.1"/>
</dbReference>
<dbReference type="GO" id="GO:0042795">
    <property type="term" value="P:snRNA transcription by RNA polymerase II"/>
    <property type="evidence" value="ECO:0007669"/>
    <property type="project" value="TreeGrafter"/>
</dbReference>
<dbReference type="InterPro" id="IPR051575">
    <property type="entry name" value="Myb-like_DNA-bd"/>
</dbReference>
<feature type="compositionally biased region" description="Basic residues" evidence="5">
    <location>
        <begin position="87"/>
        <end position="103"/>
    </location>
</feature>
<evidence type="ECO:0000256" key="2">
    <source>
        <dbReference type="ARBA" id="ARBA00023125"/>
    </source>
</evidence>
<evidence type="ECO:0000259" key="7">
    <source>
        <dbReference type="PROSITE" id="PS51294"/>
    </source>
</evidence>
<dbReference type="EMBL" id="MLAK01000811">
    <property type="protein sequence ID" value="OHT03947.1"/>
    <property type="molecule type" value="Genomic_DNA"/>
</dbReference>
<dbReference type="GO" id="GO:0019185">
    <property type="term" value="C:snRNA-activating protein complex"/>
    <property type="evidence" value="ECO:0007669"/>
    <property type="project" value="TreeGrafter"/>
</dbReference>
<evidence type="ECO:0000256" key="5">
    <source>
        <dbReference type="SAM" id="MobiDB-lite"/>
    </source>
</evidence>
<evidence type="ECO:0000256" key="4">
    <source>
        <dbReference type="ARBA" id="ARBA00023242"/>
    </source>
</evidence>
<dbReference type="SMART" id="SM00717">
    <property type="entry name" value="SANT"/>
    <property type="match status" value="2"/>
</dbReference>
<reference evidence="8" key="1">
    <citation type="submission" date="2016-10" db="EMBL/GenBank/DDBJ databases">
        <authorList>
            <person name="Benchimol M."/>
            <person name="Almeida L.G."/>
            <person name="Vasconcelos A.T."/>
            <person name="Perreira-Neves A."/>
            <person name="Rosa I.A."/>
            <person name="Tasca T."/>
            <person name="Bogo M.R."/>
            <person name="de Souza W."/>
        </authorList>
    </citation>
    <scope>NUCLEOTIDE SEQUENCE [LARGE SCALE GENOMIC DNA]</scope>
    <source>
        <strain evidence="8">K</strain>
    </source>
</reference>
<dbReference type="PROSITE" id="PS50090">
    <property type="entry name" value="MYB_LIKE"/>
    <property type="match status" value="2"/>
</dbReference>
<comment type="caution">
    <text evidence="8">The sequence shown here is derived from an EMBL/GenBank/DDBJ whole genome shotgun (WGS) entry which is preliminary data.</text>
</comment>
<keyword evidence="2" id="KW-0238">DNA-binding</keyword>
<sequence>MNNSILSKYSIVSIYSPQSQPMTLIPFTLRISPSPSDSEPPPIPAIPDEIQSTTFNQDPSNDIDVEFASKDTSNISPVNSPAASKASKGRKRKKLPSLSKKMKKWTPHEDDLLRLAVEKYGTNNWGLVAAEVGGNRGRAQCSQRWTRGLNPAISHDVWTPEENAKLLDLVAQHGTKSWMQISSLMANRCDVQCRYRFSKLRRQGETIQRREFAEICDSDFKPESSCIPQITVTSNRDLNDSENLNDDSFTSSSIISSPINSPPNSPLPVSSEMMMSNLPTKVVLPSIDDLIRAIGSTPTSFSLFIV</sequence>
<dbReference type="Pfam" id="PF00249">
    <property type="entry name" value="Myb_DNA-binding"/>
    <property type="match status" value="2"/>
</dbReference>
<gene>
    <name evidence="8" type="ORF">TRFO_28660</name>
</gene>
<accession>A0A1J4JY78</accession>
<proteinExistence type="predicted"/>
<feature type="domain" description="HTH myb-type" evidence="7">
    <location>
        <begin position="104"/>
        <end position="147"/>
    </location>
</feature>
<dbReference type="GO" id="GO:0042796">
    <property type="term" value="P:snRNA transcription by RNA polymerase III"/>
    <property type="evidence" value="ECO:0007669"/>
    <property type="project" value="TreeGrafter"/>
</dbReference>
<evidence type="ECO:0000313" key="9">
    <source>
        <dbReference type="Proteomes" id="UP000179807"/>
    </source>
</evidence>
<dbReference type="AlphaFoldDB" id="A0A1J4JY78"/>
<dbReference type="PROSITE" id="PS51294">
    <property type="entry name" value="HTH_MYB"/>
    <property type="match status" value="2"/>
</dbReference>
<feature type="domain" description="Myb-like" evidence="6">
    <location>
        <begin position="97"/>
        <end position="149"/>
    </location>
</feature>
<feature type="compositionally biased region" description="Polar residues" evidence="5">
    <location>
        <begin position="70"/>
        <end position="81"/>
    </location>
</feature>
<dbReference type="CDD" id="cd00167">
    <property type="entry name" value="SANT"/>
    <property type="match status" value="2"/>
</dbReference>
<organism evidence="8 9">
    <name type="scientific">Tritrichomonas foetus</name>
    <dbReference type="NCBI Taxonomy" id="1144522"/>
    <lineage>
        <taxon>Eukaryota</taxon>
        <taxon>Metamonada</taxon>
        <taxon>Parabasalia</taxon>
        <taxon>Tritrichomonadida</taxon>
        <taxon>Tritrichomonadidae</taxon>
        <taxon>Tritrichomonas</taxon>
    </lineage>
</organism>
<feature type="region of interest" description="Disordered" evidence="5">
    <location>
        <begin position="70"/>
        <end position="103"/>
    </location>
</feature>
<feature type="domain" description="Myb-like" evidence="6">
    <location>
        <begin position="150"/>
        <end position="201"/>
    </location>
</feature>
<name>A0A1J4JY78_9EUKA</name>
<dbReference type="Gene3D" id="1.10.10.60">
    <property type="entry name" value="Homeodomain-like"/>
    <property type="match status" value="2"/>
</dbReference>
<keyword evidence="9" id="KW-1185">Reference proteome</keyword>
<dbReference type="SUPFAM" id="SSF46689">
    <property type="entry name" value="Homeodomain-like"/>
    <property type="match status" value="2"/>
</dbReference>
<keyword evidence="1" id="KW-0805">Transcription regulation</keyword>
<dbReference type="PANTHER" id="PTHR46621:SF1">
    <property type="entry name" value="SNRNA-ACTIVATING PROTEIN COMPLEX SUBUNIT 4"/>
    <property type="match status" value="1"/>
</dbReference>
<evidence type="ECO:0000313" key="8">
    <source>
        <dbReference type="EMBL" id="OHT03947.1"/>
    </source>
</evidence>
<keyword evidence="4" id="KW-0539">Nucleus</keyword>
<dbReference type="Proteomes" id="UP000179807">
    <property type="component" value="Unassembled WGS sequence"/>
</dbReference>
<keyword evidence="3" id="KW-0804">Transcription</keyword>